<dbReference type="EMBL" id="JABXBU010000012">
    <property type="protein sequence ID" value="KAF8789257.1"/>
    <property type="molecule type" value="Genomic_DNA"/>
</dbReference>
<keyword evidence="2" id="KW-1133">Transmembrane helix</keyword>
<dbReference type="PANTHER" id="PTHR10132">
    <property type="entry name" value="ALPHA-/EPSILON-SARCOGLYCAN FAMILY MEMBER"/>
    <property type="match status" value="1"/>
</dbReference>
<reference evidence="5" key="2">
    <citation type="submission" date="2020-06" db="EMBL/GenBank/DDBJ databases">
        <authorList>
            <person name="Sheffer M."/>
        </authorList>
    </citation>
    <scope>NUCLEOTIDE SEQUENCE</scope>
</reference>
<sequence length="506" mass="56933">MKFVNLNVDDMFRSGRLNRLVEVFKTSLWKESDDIYITKVVSSLYVGGRLPLNPRMKDGVVVRIGGTSPFSRDLEDLDREVIPLRNRSPCPPDYKRTSVEHLFRIDPKPMSVLSTEAFFVPISYEWFPKFQKDDPLEFTASLMDMPDLPNWMFSHPMNSSNAYLYGSAVEAGTVNIEITALNKNTFDTASAVLELSVQPREKIFQYEVEMKFVNLNVDDMFRSGRLNRLVEVFKTSLWKESDDIYITKVVSSLDVGGRLPLNPRMKEGVVVRIGGTSPFSRDLEDLDREVIPLRNRSPCPPDYKRTSVEHLFRSRNFIADWCSFRLHSEKHQRNVGSSDGWSDHPYSSIPLTSDEYSPQISDLPRRDLLIDFIVSIIIPTTIVGVVSLILTCIVCCNKDGLDKANDGTSLQLDQYNGVPLGSNQINRLHGKRDSSMQRSGSIPVSSFPNSRTDSPASTLPKGCTLRGSSRTGTLRSVMQPPPPPYATSSYPPSYVGSARNVAMPPQ</sequence>
<dbReference type="InterPro" id="IPR048346">
    <property type="entry name" value="Sarcoglycan_N"/>
</dbReference>
<organism evidence="5 6">
    <name type="scientific">Argiope bruennichi</name>
    <name type="common">Wasp spider</name>
    <name type="synonym">Aranea bruennichi</name>
    <dbReference type="NCBI Taxonomy" id="94029"/>
    <lineage>
        <taxon>Eukaryota</taxon>
        <taxon>Metazoa</taxon>
        <taxon>Ecdysozoa</taxon>
        <taxon>Arthropoda</taxon>
        <taxon>Chelicerata</taxon>
        <taxon>Arachnida</taxon>
        <taxon>Araneae</taxon>
        <taxon>Araneomorphae</taxon>
        <taxon>Entelegynae</taxon>
        <taxon>Araneoidea</taxon>
        <taxon>Araneidae</taxon>
        <taxon>Argiope</taxon>
    </lineage>
</organism>
<feature type="region of interest" description="Disordered" evidence="1">
    <location>
        <begin position="428"/>
        <end position="506"/>
    </location>
</feature>
<evidence type="ECO:0000313" key="6">
    <source>
        <dbReference type="Proteomes" id="UP000807504"/>
    </source>
</evidence>
<reference evidence="5" key="1">
    <citation type="journal article" date="2020" name="bioRxiv">
        <title>Chromosome-level reference genome of the European wasp spider Argiope bruennichi: a resource for studies on range expansion and evolutionary adaptation.</title>
        <authorList>
            <person name="Sheffer M.M."/>
            <person name="Hoppe A."/>
            <person name="Krehenwinkel H."/>
            <person name="Uhl G."/>
            <person name="Kuss A.W."/>
            <person name="Jensen L."/>
            <person name="Jensen C."/>
            <person name="Gillespie R.G."/>
            <person name="Hoff K.J."/>
            <person name="Prost S."/>
        </authorList>
    </citation>
    <scope>NUCLEOTIDE SEQUENCE</scope>
</reference>
<dbReference type="SUPFAM" id="SSF49313">
    <property type="entry name" value="Cadherin-like"/>
    <property type="match status" value="1"/>
</dbReference>
<feature type="domain" description="Sarcoglycan alpha/epsilon N-terminal" evidence="3">
    <location>
        <begin position="132"/>
        <end position="197"/>
    </location>
</feature>
<proteinExistence type="predicted"/>
<feature type="compositionally biased region" description="Polar residues" evidence="1">
    <location>
        <begin position="436"/>
        <end position="457"/>
    </location>
</feature>
<comment type="caution">
    <text evidence="5">The sequence shown here is derived from an EMBL/GenBank/DDBJ whole genome shotgun (WGS) entry which is preliminary data.</text>
</comment>
<dbReference type="AlphaFoldDB" id="A0A8T0FD87"/>
<dbReference type="InterPro" id="IPR008908">
    <property type="entry name" value="Sarcoglycan_alpha/epsilon"/>
</dbReference>
<dbReference type="InterPro" id="IPR048347">
    <property type="entry name" value="Sarcoglycan_C"/>
</dbReference>
<feature type="domain" description="Sarcoglycan alpha/epsilon second" evidence="4">
    <location>
        <begin position="205"/>
        <end position="326"/>
    </location>
</feature>
<evidence type="ECO:0000256" key="2">
    <source>
        <dbReference type="SAM" id="Phobius"/>
    </source>
</evidence>
<dbReference type="PANTHER" id="PTHR10132:SF14">
    <property type="entry name" value="SARCOGLYCAN ALPHA, ISOFORM C"/>
    <property type="match status" value="1"/>
</dbReference>
<dbReference type="InterPro" id="IPR015919">
    <property type="entry name" value="Cadherin-like_sf"/>
</dbReference>
<feature type="transmembrane region" description="Helical" evidence="2">
    <location>
        <begin position="368"/>
        <end position="390"/>
    </location>
</feature>
<dbReference type="Pfam" id="PF05510">
    <property type="entry name" value="Sarcoglycan_2"/>
    <property type="match status" value="1"/>
</dbReference>
<evidence type="ECO:0000259" key="4">
    <source>
        <dbReference type="Pfam" id="PF20989"/>
    </source>
</evidence>
<keyword evidence="2" id="KW-0472">Membrane</keyword>
<evidence type="ECO:0000313" key="5">
    <source>
        <dbReference type="EMBL" id="KAF8789257.1"/>
    </source>
</evidence>
<keyword evidence="6" id="KW-1185">Reference proteome</keyword>
<evidence type="ECO:0000256" key="1">
    <source>
        <dbReference type="SAM" id="MobiDB-lite"/>
    </source>
</evidence>
<feature type="compositionally biased region" description="Polar residues" evidence="1">
    <location>
        <begin position="466"/>
        <end position="476"/>
    </location>
</feature>
<dbReference type="GO" id="GO:0016012">
    <property type="term" value="C:sarcoglycan complex"/>
    <property type="evidence" value="ECO:0007669"/>
    <property type="project" value="InterPro"/>
</dbReference>
<protein>
    <submittedName>
        <fullName evidence="5">Epsilon-sarcoglycan like protein</fullName>
    </submittedName>
</protein>
<name>A0A8T0FD87_ARGBR</name>
<feature type="domain" description="Sarcoglycan alpha/epsilon second" evidence="4">
    <location>
        <begin position="1"/>
        <end position="103"/>
    </location>
</feature>
<keyword evidence="2" id="KW-0812">Transmembrane</keyword>
<gene>
    <name evidence="5" type="ORF">HNY73_007205</name>
</gene>
<accession>A0A8T0FD87</accession>
<dbReference type="GO" id="GO:0005509">
    <property type="term" value="F:calcium ion binding"/>
    <property type="evidence" value="ECO:0007669"/>
    <property type="project" value="InterPro"/>
</dbReference>
<evidence type="ECO:0000259" key="3">
    <source>
        <dbReference type="Pfam" id="PF05510"/>
    </source>
</evidence>
<dbReference type="Pfam" id="PF20989">
    <property type="entry name" value="Sarcoglycan_2_C"/>
    <property type="match status" value="2"/>
</dbReference>
<dbReference type="Proteomes" id="UP000807504">
    <property type="component" value="Unassembled WGS sequence"/>
</dbReference>